<proteinExistence type="predicted"/>
<feature type="transmembrane region" description="Helical" evidence="5">
    <location>
        <begin position="369"/>
        <end position="391"/>
    </location>
</feature>
<feature type="transmembrane region" description="Helical" evidence="5">
    <location>
        <begin position="126"/>
        <end position="145"/>
    </location>
</feature>
<evidence type="ECO:0000313" key="6">
    <source>
        <dbReference type="EMBL" id="OAN47679.1"/>
    </source>
</evidence>
<feature type="transmembrane region" description="Helical" evidence="5">
    <location>
        <begin position="186"/>
        <end position="207"/>
    </location>
</feature>
<feature type="transmembrane region" description="Helical" evidence="5">
    <location>
        <begin position="297"/>
        <end position="319"/>
    </location>
</feature>
<evidence type="ECO:0000256" key="3">
    <source>
        <dbReference type="ARBA" id="ARBA00022989"/>
    </source>
</evidence>
<dbReference type="EMBL" id="LWQS01000035">
    <property type="protein sequence ID" value="OAN47679.1"/>
    <property type="molecule type" value="Genomic_DNA"/>
</dbReference>
<organism evidence="6 7">
    <name type="scientific">Chloroflexus islandicus</name>
    <dbReference type="NCBI Taxonomy" id="1707952"/>
    <lineage>
        <taxon>Bacteria</taxon>
        <taxon>Bacillati</taxon>
        <taxon>Chloroflexota</taxon>
        <taxon>Chloroflexia</taxon>
        <taxon>Chloroflexales</taxon>
        <taxon>Chloroflexineae</taxon>
        <taxon>Chloroflexaceae</taxon>
        <taxon>Chloroflexus</taxon>
    </lineage>
</organism>
<gene>
    <name evidence="6" type="ORF">A6A03_09540</name>
</gene>
<feature type="transmembrane region" description="Helical" evidence="5">
    <location>
        <begin position="262"/>
        <end position="285"/>
    </location>
</feature>
<feature type="transmembrane region" description="Helical" evidence="5">
    <location>
        <begin position="102"/>
        <end position="120"/>
    </location>
</feature>
<dbReference type="Proteomes" id="UP000078287">
    <property type="component" value="Unassembled WGS sequence"/>
</dbReference>
<feature type="transmembrane region" description="Helical" evidence="5">
    <location>
        <begin position="228"/>
        <end position="250"/>
    </location>
</feature>
<dbReference type="InterPro" id="IPR002797">
    <property type="entry name" value="Polysacc_synth"/>
</dbReference>
<name>A0A178MG47_9CHLR</name>
<dbReference type="GO" id="GO:0016020">
    <property type="term" value="C:membrane"/>
    <property type="evidence" value="ECO:0007669"/>
    <property type="project" value="UniProtKB-SubCell"/>
</dbReference>
<comment type="caution">
    <text evidence="6">The sequence shown here is derived from an EMBL/GenBank/DDBJ whole genome shotgun (WGS) entry which is preliminary data.</text>
</comment>
<keyword evidence="3 5" id="KW-1133">Transmembrane helix</keyword>
<feature type="transmembrane region" description="Helical" evidence="5">
    <location>
        <begin position="397"/>
        <end position="418"/>
    </location>
</feature>
<reference evidence="6 7" key="1">
    <citation type="submission" date="2016-04" db="EMBL/GenBank/DDBJ databases">
        <title>Chloroflexus islandicus sp. nov., a thermophilic filamentous anoxygenic phototrophic bacterium from geyser Strokkur (Iceland).</title>
        <authorList>
            <person name="Gaisin V.A."/>
            <person name="Kalashnikov A.M."/>
            <person name="Sukhacheva M.V."/>
            <person name="Grouzdev D.S."/>
            <person name="Ivanov T.M."/>
            <person name="Kuznetsov B."/>
            <person name="Gorlenko V.M."/>
        </authorList>
    </citation>
    <scope>NUCLEOTIDE SEQUENCE [LARGE SCALE GENOMIC DNA]</scope>
    <source>
        <strain evidence="7">isl-2</strain>
    </source>
</reference>
<dbReference type="PANTHER" id="PTHR43424">
    <property type="entry name" value="LOCUS PUTATIVE PROTEIN 1-RELATED"/>
    <property type="match status" value="1"/>
</dbReference>
<dbReference type="PANTHER" id="PTHR43424:SF1">
    <property type="entry name" value="LOCUS PUTATIVE PROTEIN 1-RELATED"/>
    <property type="match status" value="1"/>
</dbReference>
<protein>
    <submittedName>
        <fullName evidence="6">Polysaccharide biosynthesis protein</fullName>
    </submittedName>
</protein>
<evidence type="ECO:0000256" key="2">
    <source>
        <dbReference type="ARBA" id="ARBA00022692"/>
    </source>
</evidence>
<evidence type="ECO:0000256" key="4">
    <source>
        <dbReference type="ARBA" id="ARBA00023136"/>
    </source>
</evidence>
<feature type="transmembrane region" description="Helical" evidence="5">
    <location>
        <begin position="339"/>
        <end position="362"/>
    </location>
</feature>
<dbReference type="STRING" id="1707952.A6A03_09540"/>
<evidence type="ECO:0000256" key="5">
    <source>
        <dbReference type="SAM" id="Phobius"/>
    </source>
</evidence>
<dbReference type="OrthoDB" id="88014at2"/>
<accession>A0A178MG47</accession>
<keyword evidence="7" id="KW-1185">Reference proteome</keyword>
<dbReference type="RefSeq" id="WP_066783534.1">
    <property type="nucleotide sequence ID" value="NZ_LWQS01000035.1"/>
</dbReference>
<feature type="transmembrane region" description="Helical" evidence="5">
    <location>
        <begin position="21"/>
        <end position="50"/>
    </location>
</feature>
<evidence type="ECO:0000256" key="1">
    <source>
        <dbReference type="ARBA" id="ARBA00004141"/>
    </source>
</evidence>
<keyword evidence="2 5" id="KW-0812">Transmembrane</keyword>
<dbReference type="AlphaFoldDB" id="A0A178MG47"/>
<feature type="transmembrane region" description="Helical" evidence="5">
    <location>
        <begin position="157"/>
        <end position="180"/>
    </location>
</feature>
<dbReference type="InterPro" id="IPR052556">
    <property type="entry name" value="PolySynth_Transporter"/>
</dbReference>
<feature type="transmembrane region" description="Helical" evidence="5">
    <location>
        <begin position="62"/>
        <end position="81"/>
    </location>
</feature>
<sequence length="423" mass="46073">MITSKQKAIKRYLNGIIPPTIAVLARGFAVVTAGTLFSRLLSAIAGILLVRYFDGPALYGQYATLITTLALMANLLGFGFDTWLLHEGGRDPHQLSFNVRRLLVLKFIAASILIGAMTIAWSQDGISWLLIIGMLGVIAESYIRTGHVVLHSVNRNSLVAILQSLDSLLLLALVLILMIWPPSVAIVVAGQTIVSGITLVVVAVLLAEYLRGSWRPLHLGHLMQSASFFVLSDVLASIYSQSQIAMLAFFTDDIIVGTFRSAINLISMTFLVPLAMFNVGLPMLSRSSLDQRQRRQLLLGMIGMAALYGIAMFIGFWWFGGDVLRLVYGTKYDATIPLLKPLSIVPLAKSLSFVAVAVILALGAQRLRVVIQSIVMVASLVSGLVLIPRFGLDGATLTYSTVEAVLCVFYWVGAIHTLRMKRL</sequence>
<dbReference type="Pfam" id="PF01943">
    <property type="entry name" value="Polysacc_synt"/>
    <property type="match status" value="1"/>
</dbReference>
<keyword evidence="4 5" id="KW-0472">Membrane</keyword>
<evidence type="ECO:0000313" key="7">
    <source>
        <dbReference type="Proteomes" id="UP000078287"/>
    </source>
</evidence>
<comment type="subcellular location">
    <subcellularLocation>
        <location evidence="1">Membrane</location>
        <topology evidence="1">Multi-pass membrane protein</topology>
    </subcellularLocation>
</comment>